<proteinExistence type="predicted"/>
<reference evidence="3 4" key="1">
    <citation type="submission" date="2020-06" db="EMBL/GenBank/DDBJ databases">
        <title>Genome sequence of Rhizobium sp strain ADMK78.</title>
        <authorList>
            <person name="Rahi P."/>
        </authorList>
    </citation>
    <scope>NUCLEOTIDE SEQUENCE [LARGE SCALE GENOMIC DNA]</scope>
    <source>
        <strain evidence="3 4">ADMK78</strain>
    </source>
</reference>
<feature type="compositionally biased region" description="Acidic residues" evidence="1">
    <location>
        <begin position="56"/>
        <end position="74"/>
    </location>
</feature>
<accession>A0ABX6QMD9</accession>
<evidence type="ECO:0000313" key="3">
    <source>
        <dbReference type="EMBL" id="QLF69788.1"/>
    </source>
</evidence>
<name>A0ABX6QMD9_9HYPH</name>
<organism evidence="3 4">
    <name type="scientific">Peteryoungia desertarenae</name>
    <dbReference type="NCBI Taxonomy" id="1813451"/>
    <lineage>
        <taxon>Bacteria</taxon>
        <taxon>Pseudomonadati</taxon>
        <taxon>Pseudomonadota</taxon>
        <taxon>Alphaproteobacteria</taxon>
        <taxon>Hyphomicrobiales</taxon>
        <taxon>Rhizobiaceae</taxon>
        <taxon>Peteryoungia</taxon>
    </lineage>
</organism>
<keyword evidence="2" id="KW-0732">Signal</keyword>
<evidence type="ECO:0000256" key="2">
    <source>
        <dbReference type="SAM" id="SignalP"/>
    </source>
</evidence>
<dbReference type="RefSeq" id="WP_138288293.1">
    <property type="nucleotide sequence ID" value="NZ_CP058350.1"/>
</dbReference>
<dbReference type="Proteomes" id="UP000308530">
    <property type="component" value="Chromosome"/>
</dbReference>
<sequence>MKKYMAILAATAAFGMLTPPPATATDPFTRFLSSQLGKTSDVSFAKSKGDDRYDRDEDDNDDDDADDDDDDDDD</sequence>
<gene>
    <name evidence="3" type="ORF">FE840_009655</name>
</gene>
<dbReference type="EMBL" id="CP058350">
    <property type="protein sequence ID" value="QLF69788.1"/>
    <property type="molecule type" value="Genomic_DNA"/>
</dbReference>
<protein>
    <submittedName>
        <fullName evidence="3">Uncharacterized protein</fullName>
    </submittedName>
</protein>
<feature type="signal peptide" evidence="2">
    <location>
        <begin position="1"/>
        <end position="24"/>
    </location>
</feature>
<feature type="chain" id="PRO_5045933732" evidence="2">
    <location>
        <begin position="25"/>
        <end position="74"/>
    </location>
</feature>
<evidence type="ECO:0000313" key="4">
    <source>
        <dbReference type="Proteomes" id="UP000308530"/>
    </source>
</evidence>
<evidence type="ECO:0000256" key="1">
    <source>
        <dbReference type="SAM" id="MobiDB-lite"/>
    </source>
</evidence>
<keyword evidence="4" id="KW-1185">Reference proteome</keyword>
<feature type="region of interest" description="Disordered" evidence="1">
    <location>
        <begin position="42"/>
        <end position="74"/>
    </location>
</feature>